<dbReference type="PROSITE" id="PS50994">
    <property type="entry name" value="INTEGRASE"/>
    <property type="match status" value="1"/>
</dbReference>
<dbReference type="Gene3D" id="2.40.70.10">
    <property type="entry name" value="Acid Proteases"/>
    <property type="match status" value="1"/>
</dbReference>
<dbReference type="InterPro" id="IPR018061">
    <property type="entry name" value="Retropepsins"/>
</dbReference>
<evidence type="ECO:0000256" key="8">
    <source>
        <dbReference type="ARBA" id="ARBA00022801"/>
    </source>
</evidence>
<keyword evidence="5" id="KW-0479">Metal-binding</keyword>
<accession>A0A8B9VSE0</accession>
<dbReference type="Ensembl" id="ENSAZOT00000028335.1">
    <property type="protein sequence ID" value="ENSAZOP00000026421.1"/>
    <property type="gene ID" value="ENSAZOG00000016865.1"/>
</dbReference>
<evidence type="ECO:0000256" key="4">
    <source>
        <dbReference type="ARBA" id="ARBA00022722"/>
    </source>
</evidence>
<dbReference type="GO" id="GO:0004190">
    <property type="term" value="F:aspartic-type endopeptidase activity"/>
    <property type="evidence" value="ECO:0007669"/>
    <property type="project" value="InterPro"/>
</dbReference>
<evidence type="ECO:0000256" key="6">
    <source>
        <dbReference type="ARBA" id="ARBA00022759"/>
    </source>
</evidence>
<dbReference type="PANTHER" id="PTHR41694">
    <property type="entry name" value="ENDOGENOUS RETROVIRUS GROUP K MEMBER POL PROTEIN"/>
    <property type="match status" value="1"/>
</dbReference>
<dbReference type="InterPro" id="IPR000477">
    <property type="entry name" value="RT_dom"/>
</dbReference>
<dbReference type="Gene3D" id="3.10.10.10">
    <property type="entry name" value="HIV Type 1 Reverse Transcriptase, subunit A, domain 1"/>
    <property type="match status" value="1"/>
</dbReference>
<dbReference type="InterPro" id="IPR034170">
    <property type="entry name" value="Retropepsin-like_cat_dom"/>
</dbReference>
<evidence type="ECO:0000259" key="17">
    <source>
        <dbReference type="PROSITE" id="PS50876"/>
    </source>
</evidence>
<dbReference type="SUPFAM" id="SSF50122">
    <property type="entry name" value="DNA-binding domain of retroviral integrase"/>
    <property type="match status" value="1"/>
</dbReference>
<dbReference type="PROSITE" id="PS51027">
    <property type="entry name" value="INTEGRASE_DBD"/>
    <property type="match status" value="1"/>
</dbReference>
<feature type="domain" description="Reverse transcriptase" evidence="18">
    <location>
        <begin position="263"/>
        <end position="450"/>
    </location>
</feature>
<evidence type="ECO:0000256" key="14">
    <source>
        <dbReference type="PROSITE-ProRule" id="PRU00450"/>
    </source>
</evidence>
<organism evidence="22 23">
    <name type="scientific">Anas zonorhyncha</name>
    <name type="common">Eastern spot-billed duck</name>
    <dbReference type="NCBI Taxonomy" id="75864"/>
    <lineage>
        <taxon>Eukaryota</taxon>
        <taxon>Metazoa</taxon>
        <taxon>Chordata</taxon>
        <taxon>Craniata</taxon>
        <taxon>Vertebrata</taxon>
        <taxon>Euteleostomi</taxon>
        <taxon>Archelosauria</taxon>
        <taxon>Archosauria</taxon>
        <taxon>Dinosauria</taxon>
        <taxon>Saurischia</taxon>
        <taxon>Theropoda</taxon>
        <taxon>Coelurosauria</taxon>
        <taxon>Aves</taxon>
        <taxon>Neognathae</taxon>
        <taxon>Galloanserae</taxon>
        <taxon>Anseriformes</taxon>
        <taxon>Anatidae</taxon>
        <taxon>Anatinae</taxon>
        <taxon>Anas</taxon>
    </lineage>
</organism>
<reference evidence="22" key="1">
    <citation type="submission" date="2025-08" db="UniProtKB">
        <authorList>
            <consortium name="Ensembl"/>
        </authorList>
    </citation>
    <scope>IDENTIFICATION</scope>
</reference>
<dbReference type="InterPro" id="IPR029054">
    <property type="entry name" value="dUTPase-like"/>
</dbReference>
<dbReference type="InterPro" id="IPR017856">
    <property type="entry name" value="Integrase-like_N"/>
</dbReference>
<keyword evidence="23" id="KW-1185">Reference proteome</keyword>
<keyword evidence="2" id="KW-0808">Transferase</keyword>
<dbReference type="GO" id="GO:0035613">
    <property type="term" value="F:RNA stem-loop binding"/>
    <property type="evidence" value="ECO:0007669"/>
    <property type="project" value="TreeGrafter"/>
</dbReference>
<dbReference type="Gene3D" id="1.10.10.200">
    <property type="match status" value="1"/>
</dbReference>
<dbReference type="InterPro" id="IPR036157">
    <property type="entry name" value="dUTPase-like_sf"/>
</dbReference>
<dbReference type="GO" id="GO:0003677">
    <property type="term" value="F:DNA binding"/>
    <property type="evidence" value="ECO:0007669"/>
    <property type="project" value="UniProtKB-KW"/>
</dbReference>
<dbReference type="SUPFAM" id="SSF51283">
    <property type="entry name" value="dUTPase-like"/>
    <property type="match status" value="1"/>
</dbReference>
<keyword evidence="4" id="KW-0540">Nuclease</keyword>
<sequence>MLLDSKPTRVGTGVMGPVIVNGETVGALLIERSSATLNGLQILVGLTDKDYCGEIQIIVSAMFPPMHVPRNTKIAQLIPLPHLAASLPPMVNKDRGLGAFGSTGKIALLTLGMQQRPRQKITVCLKDEKLQIEALLDTGADVTIISAQSWPPHWPTFESSTTVAGVGGITIARRSPVLQWTIGDKVVKCSVSVLPLPDGVQALIGRDSCSDGNGSYVRPLFIGIAWTLPIPLKWKTDEPVWVEQWPLKRESLIHAHRLVQEQCQQGHLRLSTSPWNTPIFVIPKKSGKYRLLHDLQAVNNQMCAMGALQPGLPNPAMIPEGWHLLIVDLKDCFFTIALHENDKQRFAFTLPAINREGPDQRFEWTVLPQGMRNSPMLCQLYVDAALQPIRRKWPETIIYHYMDDILLAQKEPFSLQQKNDLTLTLKQMGLVLAPEKVQETSPWKFLGWKITDSTIQPQKLTIQSDIKTLNDAQKLLGDLQWIRPVVGIPNELLNPLRPLLKGTDPASKVTLSEKQQEILQQIASLITTSVTHRRISDKPLDLTVLCGSKCLMGAITQQKIKTGEKGGETVVLEWIAPPLQPRRTIQEKIATLAELVKKGRNRILQVDGVPPNIIWLPMKPGDLEWYIQNSEELQAALLQDGATIVAKTLQSTALTWMENQGWITKPKRSSIPLKNAVTVFTDAGKRSRTAAVTWKDEHGWKHQILQAQDKDTLQTLELLAVVWAFIKWRDVPLNVVSDSLYVVGIANRIEDSALRDLKNERLSELIISLQIAIAQRSEPYAVIHIRSHQWEEGLGEGNARADRLVAATATEAPLSPFCRAREAHAIFHQNAKGLARAYKLSRADAQAIVKACPTCSHYNSGVGIGIGTNPRGIKTNEVWQMDVTHVTAFGRLRYLHVTIDTYSHMIWATPQPGEKVRDVRRHLASCFAVMGVPQTIKTDNGPAYVSGPLKRFMELWDIKHITGIPHSPTGQAIVERANGTVKQYLEKFKDITDIRERVDKTLFVLNHLCVFGDDEEPPATRHYIKSENDNKCIMRVLYRDMKTGQWLGPADVIYMGRGYVCISSPTGPTWVPSRCVKPAIEEKSSSTNNSNHG</sequence>
<dbReference type="InterPro" id="IPR001037">
    <property type="entry name" value="Integrase_C_retrovir"/>
</dbReference>
<evidence type="ECO:0000256" key="5">
    <source>
        <dbReference type="ARBA" id="ARBA00022723"/>
    </source>
</evidence>
<dbReference type="PROSITE" id="PS50878">
    <property type="entry name" value="RT_POL"/>
    <property type="match status" value="1"/>
</dbReference>
<dbReference type="GO" id="GO:0003964">
    <property type="term" value="F:RNA-directed DNA polymerase activity"/>
    <property type="evidence" value="ECO:0007669"/>
    <property type="project" value="UniProtKB-KW"/>
</dbReference>
<keyword evidence="13" id="KW-0233">DNA recombination</keyword>
<dbReference type="Gene3D" id="2.70.40.10">
    <property type="match status" value="1"/>
</dbReference>
<dbReference type="GO" id="GO:0015074">
    <property type="term" value="P:DNA integration"/>
    <property type="evidence" value="ECO:0007669"/>
    <property type="project" value="UniProtKB-KW"/>
</dbReference>
<evidence type="ECO:0000256" key="10">
    <source>
        <dbReference type="ARBA" id="ARBA00022908"/>
    </source>
</evidence>
<dbReference type="Pfam" id="PF06817">
    <property type="entry name" value="RVT_thumb"/>
    <property type="match status" value="1"/>
</dbReference>
<protein>
    <submittedName>
        <fullName evidence="22">Uncharacterized protein</fullName>
    </submittedName>
</protein>
<feature type="domain" description="RNase H type-1" evidence="19">
    <location>
        <begin position="673"/>
        <end position="810"/>
    </location>
</feature>
<dbReference type="Pfam" id="PF00665">
    <property type="entry name" value="rve"/>
    <property type="match status" value="1"/>
</dbReference>
<feature type="domain" description="Integrase catalytic" evidence="20">
    <location>
        <begin position="866"/>
        <end position="1057"/>
    </location>
</feature>
<dbReference type="InterPro" id="IPR043128">
    <property type="entry name" value="Rev_trsase/Diguanyl_cyclase"/>
</dbReference>
<evidence type="ECO:0000259" key="19">
    <source>
        <dbReference type="PROSITE" id="PS50879"/>
    </source>
</evidence>
<keyword evidence="7 14" id="KW-0863">Zinc-finger</keyword>
<evidence type="ECO:0000259" key="21">
    <source>
        <dbReference type="PROSITE" id="PS51027"/>
    </source>
</evidence>
<comment type="similarity">
    <text evidence="1">Belongs to the beta type-B retroviral polymerase family. HERV class-II K(HML-2) pol subfamily.</text>
</comment>
<dbReference type="PROSITE" id="PS00141">
    <property type="entry name" value="ASP_PROTEASE"/>
    <property type="match status" value="1"/>
</dbReference>
<dbReference type="SUPFAM" id="SSF46919">
    <property type="entry name" value="N-terminal Zn binding domain of HIV integrase"/>
    <property type="match status" value="1"/>
</dbReference>
<dbReference type="SUPFAM" id="SSF56672">
    <property type="entry name" value="DNA/RNA polymerases"/>
    <property type="match status" value="1"/>
</dbReference>
<dbReference type="PROSITE" id="PS50876">
    <property type="entry name" value="ZF_INTEGRASE"/>
    <property type="match status" value="1"/>
</dbReference>
<evidence type="ECO:0000256" key="12">
    <source>
        <dbReference type="ARBA" id="ARBA00023125"/>
    </source>
</evidence>
<feature type="domain" description="Integrase-type" evidence="21">
    <location>
        <begin position="1034"/>
        <end position="1081"/>
    </location>
</feature>
<evidence type="ECO:0000313" key="23">
    <source>
        <dbReference type="Proteomes" id="UP000694549"/>
    </source>
</evidence>
<dbReference type="GO" id="GO:0004523">
    <property type="term" value="F:RNA-DNA hybrid ribonuclease activity"/>
    <property type="evidence" value="ECO:0007669"/>
    <property type="project" value="InterPro"/>
</dbReference>
<dbReference type="InterPro" id="IPR036397">
    <property type="entry name" value="RNaseH_sf"/>
</dbReference>
<keyword evidence="12" id="KW-0238">DNA-binding</keyword>
<dbReference type="Gene3D" id="3.30.70.270">
    <property type="match status" value="2"/>
</dbReference>
<keyword evidence="6" id="KW-0255">Endonuclease</keyword>
<dbReference type="CDD" id="cd05482">
    <property type="entry name" value="HIV_retropepsin_like"/>
    <property type="match status" value="1"/>
</dbReference>
<evidence type="ECO:0000256" key="7">
    <source>
        <dbReference type="ARBA" id="ARBA00022771"/>
    </source>
</evidence>
<dbReference type="Pfam" id="PF00078">
    <property type="entry name" value="RVT_1"/>
    <property type="match status" value="1"/>
</dbReference>
<evidence type="ECO:0000256" key="1">
    <source>
        <dbReference type="ARBA" id="ARBA00010879"/>
    </source>
</evidence>
<proteinExistence type="inferred from homology"/>
<dbReference type="InterPro" id="IPR001584">
    <property type="entry name" value="Integrase_cat-core"/>
</dbReference>
<dbReference type="InterPro" id="IPR036862">
    <property type="entry name" value="Integrase_C_dom_sf_retrovir"/>
</dbReference>
<dbReference type="GO" id="GO:0008270">
    <property type="term" value="F:zinc ion binding"/>
    <property type="evidence" value="ECO:0007669"/>
    <property type="project" value="UniProtKB-KW"/>
</dbReference>
<dbReference type="PROSITE" id="PS50175">
    <property type="entry name" value="ASP_PROT_RETROV"/>
    <property type="match status" value="1"/>
</dbReference>
<dbReference type="Proteomes" id="UP000694549">
    <property type="component" value="Unplaced"/>
</dbReference>
<keyword evidence="10" id="KW-0229">DNA integration</keyword>
<dbReference type="Pfam" id="PF00692">
    <property type="entry name" value="dUTPase"/>
    <property type="match status" value="1"/>
</dbReference>
<evidence type="ECO:0000259" key="20">
    <source>
        <dbReference type="PROSITE" id="PS50994"/>
    </source>
</evidence>
<keyword evidence="9" id="KW-0862">Zinc</keyword>
<name>A0A8B9VSE0_9AVES</name>
<dbReference type="PROSITE" id="PS50879">
    <property type="entry name" value="RNASE_H_1"/>
    <property type="match status" value="1"/>
</dbReference>
<dbReference type="Pfam" id="PF00077">
    <property type="entry name" value="RVP"/>
    <property type="match status" value="1"/>
</dbReference>
<dbReference type="InterPro" id="IPR002156">
    <property type="entry name" value="RNaseH_domain"/>
</dbReference>
<evidence type="ECO:0000256" key="2">
    <source>
        <dbReference type="ARBA" id="ARBA00022679"/>
    </source>
</evidence>
<dbReference type="InterPro" id="IPR003308">
    <property type="entry name" value="Integrase_Zn-bd_dom_N"/>
</dbReference>
<dbReference type="SUPFAM" id="SSF50630">
    <property type="entry name" value="Acid proteases"/>
    <property type="match status" value="1"/>
</dbReference>
<feature type="domain" description="Integrase-type" evidence="17">
    <location>
        <begin position="815"/>
        <end position="856"/>
    </location>
</feature>
<evidence type="ECO:0000256" key="3">
    <source>
        <dbReference type="ARBA" id="ARBA00022695"/>
    </source>
</evidence>
<dbReference type="Pfam" id="PF00075">
    <property type="entry name" value="RNase_H"/>
    <property type="match status" value="1"/>
</dbReference>
<dbReference type="InterPro" id="IPR012337">
    <property type="entry name" value="RNaseH-like_sf"/>
</dbReference>
<evidence type="ECO:0000256" key="13">
    <source>
        <dbReference type="ARBA" id="ARBA00023172"/>
    </source>
</evidence>
<keyword evidence="8" id="KW-0378">Hydrolase</keyword>
<dbReference type="InterPro" id="IPR001969">
    <property type="entry name" value="Aspartic_peptidase_AS"/>
</dbReference>
<evidence type="ECO:0000256" key="15">
    <source>
        <dbReference type="PROSITE-ProRule" id="PRU00506"/>
    </source>
</evidence>
<evidence type="ECO:0000259" key="18">
    <source>
        <dbReference type="PROSITE" id="PS50878"/>
    </source>
</evidence>
<keyword evidence="11" id="KW-0695">RNA-directed DNA polymerase</keyword>
<dbReference type="CDD" id="cd01645">
    <property type="entry name" value="RT_Rtv"/>
    <property type="match status" value="1"/>
</dbReference>
<dbReference type="Gene3D" id="2.30.30.10">
    <property type="entry name" value="Integrase, C-terminal domain superfamily, retroviral"/>
    <property type="match status" value="1"/>
</dbReference>
<dbReference type="SUPFAM" id="SSF53098">
    <property type="entry name" value="Ribonuclease H-like"/>
    <property type="match status" value="2"/>
</dbReference>
<dbReference type="InterPro" id="IPR001995">
    <property type="entry name" value="Peptidase_A2_cat"/>
</dbReference>
<feature type="DNA-binding region" description="Integrase-type" evidence="15">
    <location>
        <begin position="1034"/>
        <end position="1081"/>
    </location>
</feature>
<reference evidence="22" key="2">
    <citation type="submission" date="2025-09" db="UniProtKB">
        <authorList>
            <consortium name="Ensembl"/>
        </authorList>
    </citation>
    <scope>IDENTIFICATION</scope>
</reference>
<evidence type="ECO:0000313" key="22">
    <source>
        <dbReference type="Ensembl" id="ENSAZOP00000026421.1"/>
    </source>
</evidence>
<dbReference type="InterPro" id="IPR010661">
    <property type="entry name" value="RVT_thumb"/>
</dbReference>
<evidence type="ECO:0000259" key="16">
    <source>
        <dbReference type="PROSITE" id="PS50175"/>
    </source>
</evidence>
<dbReference type="GO" id="GO:0006508">
    <property type="term" value="P:proteolysis"/>
    <property type="evidence" value="ECO:0007669"/>
    <property type="project" value="InterPro"/>
</dbReference>
<dbReference type="AlphaFoldDB" id="A0A8B9VSE0"/>
<evidence type="ECO:0000256" key="9">
    <source>
        <dbReference type="ARBA" id="ARBA00022833"/>
    </source>
</evidence>
<feature type="domain" description="Peptidase A2" evidence="16">
    <location>
        <begin position="132"/>
        <end position="208"/>
    </location>
</feature>
<evidence type="ECO:0000256" key="11">
    <source>
        <dbReference type="ARBA" id="ARBA00022918"/>
    </source>
</evidence>
<dbReference type="InterPro" id="IPR021109">
    <property type="entry name" value="Peptidase_aspartic_dom_sf"/>
</dbReference>
<dbReference type="GO" id="GO:0006310">
    <property type="term" value="P:DNA recombination"/>
    <property type="evidence" value="ECO:0007669"/>
    <property type="project" value="UniProtKB-KW"/>
</dbReference>
<dbReference type="Pfam" id="PF00552">
    <property type="entry name" value="IN_DBD_C"/>
    <property type="match status" value="1"/>
</dbReference>
<dbReference type="Pfam" id="PF02022">
    <property type="entry name" value="Integrase_Zn"/>
    <property type="match status" value="1"/>
</dbReference>
<keyword evidence="3" id="KW-0548">Nucleotidyltransferase</keyword>
<dbReference type="PANTHER" id="PTHR41694:SF3">
    <property type="entry name" value="RNA-DIRECTED DNA POLYMERASE-RELATED"/>
    <property type="match status" value="1"/>
</dbReference>
<dbReference type="InterPro" id="IPR043502">
    <property type="entry name" value="DNA/RNA_pol_sf"/>
</dbReference>
<dbReference type="Gene3D" id="3.30.420.10">
    <property type="entry name" value="Ribonuclease H-like superfamily/Ribonuclease H"/>
    <property type="match status" value="2"/>
</dbReference>